<accession>A0A9X2YXX4</accession>
<sequence>MKRIIFLILIVCLSCKSKEISLINEYKNQALHDIKTDSVKIFTYGLLFIYPDSLKAKKQLLKQNKMNSIYKKYGLFKQNQGCVIGDKKMNKAIKEYHKITDVYLEKRNSKDWKEKMQKELDSIIKNSLNINFLYQNINKK</sequence>
<evidence type="ECO:0000313" key="2">
    <source>
        <dbReference type="Proteomes" id="UP001151079"/>
    </source>
</evidence>
<evidence type="ECO:0000313" key="1">
    <source>
        <dbReference type="EMBL" id="MCV9930409.1"/>
    </source>
</evidence>
<organism evidence="1 2">
    <name type="scientific">Flavobacterium shii</name>
    <dbReference type="NCBI Taxonomy" id="2987687"/>
    <lineage>
        <taxon>Bacteria</taxon>
        <taxon>Pseudomonadati</taxon>
        <taxon>Bacteroidota</taxon>
        <taxon>Flavobacteriia</taxon>
        <taxon>Flavobacteriales</taxon>
        <taxon>Flavobacteriaceae</taxon>
        <taxon>Flavobacterium</taxon>
    </lineage>
</organism>
<name>A0A9X2YXX4_9FLAO</name>
<dbReference type="EMBL" id="JAOZEW010000034">
    <property type="protein sequence ID" value="MCV9930409.1"/>
    <property type="molecule type" value="Genomic_DNA"/>
</dbReference>
<dbReference type="Proteomes" id="UP001151079">
    <property type="component" value="Unassembled WGS sequence"/>
</dbReference>
<reference evidence="1" key="1">
    <citation type="submission" date="2022-10" db="EMBL/GenBank/DDBJ databases">
        <title>Two novel species of Flavobacterium.</title>
        <authorList>
            <person name="Liu Q."/>
            <person name="Xin Y.-H."/>
        </authorList>
    </citation>
    <scope>NUCLEOTIDE SEQUENCE</scope>
    <source>
        <strain evidence="1">LS1R49</strain>
    </source>
</reference>
<comment type="caution">
    <text evidence="1">The sequence shown here is derived from an EMBL/GenBank/DDBJ whole genome shotgun (WGS) entry which is preliminary data.</text>
</comment>
<dbReference type="AlphaFoldDB" id="A0A9X2YXX4"/>
<protein>
    <submittedName>
        <fullName evidence="1">Uncharacterized protein</fullName>
    </submittedName>
</protein>
<proteinExistence type="predicted"/>
<gene>
    <name evidence="1" type="ORF">OIU83_22305</name>
</gene>
<keyword evidence="2" id="KW-1185">Reference proteome</keyword>